<dbReference type="EC" id="6.3.2.-" evidence="2"/>
<evidence type="ECO:0000313" key="3">
    <source>
        <dbReference type="Proteomes" id="UP000245872"/>
    </source>
</evidence>
<dbReference type="Proteomes" id="UP000245872">
    <property type="component" value="Chromosome"/>
</dbReference>
<gene>
    <name evidence="2" type="primary">vgrG1</name>
    <name evidence="2" type="ORF">DK880_00140</name>
</gene>
<name>A0A2Z3LC18_9BACT</name>
<accession>A0A2Z3LC18</accession>
<dbReference type="InterPro" id="IPR037026">
    <property type="entry name" value="Vgr_OB-fold_dom_sf"/>
</dbReference>
<dbReference type="InterPro" id="IPR006531">
    <property type="entry name" value="Gp5/Vgr_OB"/>
</dbReference>
<keyword evidence="2" id="KW-0436">Ligase</keyword>
<dbReference type="Gene3D" id="2.40.50.230">
    <property type="entry name" value="Gp5 N-terminal domain"/>
    <property type="match status" value="1"/>
</dbReference>
<proteinExistence type="predicted"/>
<dbReference type="GO" id="GO:0016874">
    <property type="term" value="F:ligase activity"/>
    <property type="evidence" value="ECO:0007669"/>
    <property type="project" value="UniProtKB-KW"/>
</dbReference>
<dbReference type="SUPFAM" id="SSF69255">
    <property type="entry name" value="gp5 N-terminal domain-like"/>
    <property type="match status" value="1"/>
</dbReference>
<dbReference type="Pfam" id="PF04717">
    <property type="entry name" value="Phage_base_V"/>
    <property type="match status" value="1"/>
</dbReference>
<dbReference type="OrthoDB" id="1907165at2"/>
<sequence length="597" mass="65263">MDISSNVTFTLKIGSKVLDSTRYPVASIAVDKRINRIPYAKIVLQDGSIQSKTFAITDEDKQIFEVGAAVVIEAGYDGKLAQLFEGVIAKLAIHAQAAAGTTFTITCRDIAYKTTLTPKTVHFEKCKDSDFFKKILGNYSGLSSKLEATDVVHECITQHEISDWDFINLRAEANGQIVVVQDGTISIKKPTTSGRGVCTYTYGVDIINFKAEIDSKDQWEGAAVRVWDSSQQRVMNEKAEEPGEQSMGAISYKKLTAATKQGPAMLSHSGMLTPPEIKKLATSLLNRRRIAKIKGNLTVKGNAKLVHDHLITIDKGAKNFSGDAYVSGVQHRLSSGIWETTLTLGLDAQRYMLQYHDIGVLPAAGMMAPIHGLQLGIVKQITQDPQKNNRILVHLPLIQDKPQEGIWCRLASFYATKQAGSFIMPELEDEVVVGFMNDDIRFPIILGSLYNGKHIPPKMIDDKNLFKSFVSREKLEFTFHDDPEGPEIIIKTATGGLIQLSDKNKSIEIIDQNSNKIVLGTGGVAITSSKDIHLNAQGNISIQSGKDVVLEGMQNVNIKSMNINAQASMKAILNGNASTEVKSGMATIIKGTTVLIN</sequence>
<evidence type="ECO:0000313" key="2">
    <source>
        <dbReference type="EMBL" id="AWN81476.1"/>
    </source>
</evidence>
<dbReference type="KEGG" id="cher:DK880_00140"/>
<dbReference type="AlphaFoldDB" id="A0A2Z3LC18"/>
<dbReference type="SUPFAM" id="SSF69279">
    <property type="entry name" value="Phage tail proteins"/>
    <property type="match status" value="1"/>
</dbReference>
<feature type="domain" description="Gp5/Type VI secretion system Vgr protein OB-fold" evidence="1">
    <location>
        <begin position="375"/>
        <end position="450"/>
    </location>
</feature>
<keyword evidence="3" id="KW-1185">Reference proteome</keyword>
<dbReference type="InterPro" id="IPR006533">
    <property type="entry name" value="T6SS_Vgr_RhsGE"/>
</dbReference>
<organism evidence="2 3">
    <name type="scientific">Candidatus Cardinium hertigii</name>
    <dbReference type="NCBI Taxonomy" id="247481"/>
    <lineage>
        <taxon>Bacteria</taxon>
        <taxon>Pseudomonadati</taxon>
        <taxon>Bacteroidota</taxon>
        <taxon>Cytophagia</taxon>
        <taxon>Cytophagales</taxon>
        <taxon>Amoebophilaceae</taxon>
        <taxon>Candidatus Cardinium</taxon>
    </lineage>
</organism>
<dbReference type="RefSeq" id="WP_109996934.1">
    <property type="nucleotide sequence ID" value="NZ_CP029619.1"/>
</dbReference>
<evidence type="ECO:0000259" key="1">
    <source>
        <dbReference type="Pfam" id="PF04717"/>
    </source>
</evidence>
<dbReference type="EMBL" id="CP029619">
    <property type="protein sequence ID" value="AWN81476.1"/>
    <property type="molecule type" value="Genomic_DNA"/>
</dbReference>
<protein>
    <submittedName>
        <fullName evidence="2">Actin cross-linking toxin VgrG1</fullName>
        <ecNumber evidence="2">6.3.2.-</ecNumber>
    </submittedName>
</protein>
<dbReference type="SUPFAM" id="SSF69349">
    <property type="entry name" value="Phage fibre proteins"/>
    <property type="match status" value="1"/>
</dbReference>
<reference evidence="2 3" key="1">
    <citation type="submission" date="2018-05" db="EMBL/GenBank/DDBJ databases">
        <title>Candidatus Cardinium hertigii Genome Assembly.</title>
        <authorList>
            <person name="Showmaker K.C."/>
            <person name="Walden K.O."/>
            <person name="Fields C.J."/>
            <person name="Lambert K.N."/>
            <person name="Hudson M.E."/>
        </authorList>
    </citation>
    <scope>NUCLEOTIDE SEQUENCE [LARGE SCALE GENOMIC DNA]</scope>
    <source>
        <strain evidence="3">cHgTN10</strain>
    </source>
</reference>
<dbReference type="NCBIfam" id="TIGR01646">
    <property type="entry name" value="vgr_GE"/>
    <property type="match status" value="1"/>
</dbReference>